<proteinExistence type="predicted"/>
<protein>
    <submittedName>
        <fullName evidence="2">DUF488 family protein</fullName>
    </submittedName>
</protein>
<dbReference type="PIRSF" id="PIRSF024492">
    <property type="entry name" value="UCP024492"/>
    <property type="match status" value="1"/>
</dbReference>
<dbReference type="RefSeq" id="WP_164952803.1">
    <property type="nucleotide sequence ID" value="NZ_CP047363.1"/>
</dbReference>
<evidence type="ECO:0000313" key="1">
    <source>
        <dbReference type="EMBL" id="QAX90275.1"/>
    </source>
</evidence>
<gene>
    <name evidence="2" type="ORF">GTN30_00390</name>
</gene>
<dbReference type="EMBL" id="MF477835">
    <property type="protein sequence ID" value="QAX90275.1"/>
    <property type="molecule type" value="Genomic_DNA"/>
</dbReference>
<accession>A0A509GMM9</accession>
<name>A0A509GMM9_9STAP</name>
<dbReference type="InterPro" id="IPR007438">
    <property type="entry name" value="DUF488"/>
</dbReference>
<evidence type="ECO:0000313" key="2">
    <source>
        <dbReference type="EMBL" id="QIH77125.1"/>
    </source>
</evidence>
<reference evidence="2" key="2">
    <citation type="journal article" date="2020" name="Antimicrob. Agents Chemother.">
        <title>The novel macrolide resistance genes mef(D), msr(F) and msr(H) are present on resistance islands in Macrococcus canis, Macrococcus caseolyticus and Staphylococcus aureus.</title>
        <authorList>
            <person name="Schwendener S."/>
            <person name="Dona V."/>
            <person name="Perreten V."/>
        </authorList>
    </citation>
    <scope>NUCLEOTIDE SEQUENCE</scope>
    <source>
        <strain evidence="2">Epi0076A</strain>
    </source>
</reference>
<dbReference type="AlphaFoldDB" id="A0A509GMM9"/>
<dbReference type="Pfam" id="PF04343">
    <property type="entry name" value="DUF488"/>
    <property type="match status" value="1"/>
</dbReference>
<dbReference type="Proteomes" id="UP000501122">
    <property type="component" value="Chromosome"/>
</dbReference>
<dbReference type="EMBL" id="CP047363">
    <property type="protein sequence ID" value="QIH77125.1"/>
    <property type="molecule type" value="Genomic_DNA"/>
</dbReference>
<organism evidence="1">
    <name type="scientific">Macrococcoides canis</name>
    <dbReference type="NCBI Taxonomy" id="1855823"/>
    <lineage>
        <taxon>Bacteria</taxon>
        <taxon>Bacillati</taxon>
        <taxon>Bacillota</taxon>
        <taxon>Bacilli</taxon>
        <taxon>Bacillales</taxon>
        <taxon>Staphylococcaceae</taxon>
        <taxon>Macrococcoides</taxon>
    </lineage>
</organism>
<dbReference type="InterPro" id="IPR014519">
    <property type="entry name" value="UCP024492"/>
</dbReference>
<dbReference type="PANTHER" id="PTHR39337">
    <property type="entry name" value="BLR5642 PROTEIN"/>
    <property type="match status" value="1"/>
</dbReference>
<dbReference type="PANTHER" id="PTHR39337:SF1">
    <property type="entry name" value="BLR5642 PROTEIN"/>
    <property type="match status" value="1"/>
</dbReference>
<sequence>MKIFTIGHSTYTTNEFLEMLKEANIDYLVDIRAFPYSKKHPQFNGDVLSDALNQHNIEYQHIEQLGGRRGQSGEVGESLNAAWNNASFHNYADYTLEEDFKYGIETLLNIAEQYNVAIMCSERHPARCHRLIISNYLVAHEQGVTHIIRSNQSVTLEEHKLGQWGAMPIIEEDAEVVYPDLSENK</sequence>
<reference evidence="1" key="1">
    <citation type="journal article" date="2019" name="J. Antimicrob. Chemother.">
        <title>Macrococcus canis contains recombinogenic methicillin resistance elements and the mecB plasmid found in Staphylococcus aureus.</title>
        <authorList>
            <person name="Chanchaithong P."/>
            <person name="Perreten V."/>
            <person name="Schwendener S."/>
        </authorList>
    </citation>
    <scope>NUCLEOTIDE SEQUENCE</scope>
    <source>
        <strain evidence="1">Epi0076A</strain>
    </source>
</reference>